<dbReference type="GO" id="GO:0016788">
    <property type="term" value="F:hydrolase activity, acting on ester bonds"/>
    <property type="evidence" value="ECO:0007669"/>
    <property type="project" value="InterPro"/>
</dbReference>
<dbReference type="Proteomes" id="UP000095713">
    <property type="component" value="Unassembled WGS sequence"/>
</dbReference>
<proteinExistence type="predicted"/>
<reference evidence="2 3" key="1">
    <citation type="submission" date="2016-05" db="EMBL/GenBank/DDBJ databases">
        <title>Draft Genome Sequence of Algibacter sp. Strain SK-16 Isolated from the Surface Water of Aburatsubo Inlet.</title>
        <authorList>
            <person name="Wong S.-K."/>
            <person name="Yoshizawa S."/>
            <person name="Nakajima Y."/>
            <person name="Ogura Y."/>
            <person name="Tetsuya H."/>
            <person name="Hamasaki K."/>
        </authorList>
    </citation>
    <scope>NUCLEOTIDE SEQUENCE [LARGE SCALE GENOMIC DNA]</scope>
    <source>
        <strain evidence="2 3">SK-16</strain>
    </source>
</reference>
<sequence length="79" mass="9482">MLHKNFFQTFFNHKNYSSMKPRKLTLQSETRHRLYRQSSRIYPSLKLSGKWLKDCGFSPQDKVQVTVNHEVLIIELIKD</sequence>
<dbReference type="GO" id="GO:0016070">
    <property type="term" value="P:RNA metabolic process"/>
    <property type="evidence" value="ECO:0007669"/>
    <property type="project" value="InterPro"/>
</dbReference>
<protein>
    <recommendedName>
        <fullName evidence="1">Toxin SymE-like domain-containing protein</fullName>
    </recommendedName>
</protein>
<dbReference type="Pfam" id="PF08845">
    <property type="entry name" value="SymE_toxin"/>
    <property type="match status" value="1"/>
</dbReference>
<evidence type="ECO:0000313" key="3">
    <source>
        <dbReference type="Proteomes" id="UP000095713"/>
    </source>
</evidence>
<dbReference type="STRING" id="1849968.A8C32_01705"/>
<feature type="domain" description="Toxin SymE-like" evidence="1">
    <location>
        <begin position="35"/>
        <end position="75"/>
    </location>
</feature>
<dbReference type="GO" id="GO:0005737">
    <property type="term" value="C:cytoplasm"/>
    <property type="evidence" value="ECO:0007669"/>
    <property type="project" value="InterPro"/>
</dbReference>
<organism evidence="2 3">
    <name type="scientific">Flavivirga aquatica</name>
    <dbReference type="NCBI Taxonomy" id="1849968"/>
    <lineage>
        <taxon>Bacteria</taxon>
        <taxon>Pseudomonadati</taxon>
        <taxon>Bacteroidota</taxon>
        <taxon>Flavobacteriia</taxon>
        <taxon>Flavobacteriales</taxon>
        <taxon>Flavobacteriaceae</taxon>
        <taxon>Flavivirga</taxon>
    </lineage>
</organism>
<keyword evidence="3" id="KW-1185">Reference proteome</keyword>
<name>A0A1E5T9Y9_9FLAO</name>
<evidence type="ECO:0000259" key="1">
    <source>
        <dbReference type="Pfam" id="PF08845"/>
    </source>
</evidence>
<dbReference type="EMBL" id="MDJD01000034">
    <property type="protein sequence ID" value="OEK08205.1"/>
    <property type="molecule type" value="Genomic_DNA"/>
</dbReference>
<comment type="caution">
    <text evidence="2">The sequence shown here is derived from an EMBL/GenBank/DDBJ whole genome shotgun (WGS) entry which is preliminary data.</text>
</comment>
<accession>A0A1E5T9Y9</accession>
<evidence type="ECO:0000313" key="2">
    <source>
        <dbReference type="EMBL" id="OEK08205.1"/>
    </source>
</evidence>
<dbReference type="AlphaFoldDB" id="A0A1E5T9Y9"/>
<gene>
    <name evidence="2" type="ORF">A8C32_01705</name>
</gene>
<dbReference type="InterPro" id="IPR014944">
    <property type="entry name" value="Toxin_SymE-like"/>
</dbReference>
<dbReference type="GO" id="GO:0003723">
    <property type="term" value="F:RNA binding"/>
    <property type="evidence" value="ECO:0007669"/>
    <property type="project" value="InterPro"/>
</dbReference>